<accession>D9SUA9</accession>
<gene>
    <name evidence="1" type="ordered locus">Clocel_3178</name>
</gene>
<dbReference type="GO" id="GO:0003676">
    <property type="term" value="F:nucleic acid binding"/>
    <property type="evidence" value="ECO:0007669"/>
    <property type="project" value="InterPro"/>
</dbReference>
<evidence type="ECO:0000313" key="2">
    <source>
        <dbReference type="Proteomes" id="UP000002730"/>
    </source>
</evidence>
<name>D9SUA9_CLOC7</name>
<dbReference type="InterPro" id="IPR036397">
    <property type="entry name" value="RNaseH_sf"/>
</dbReference>
<dbReference type="Gene3D" id="3.30.420.10">
    <property type="entry name" value="Ribonuclease H-like superfamily/Ribonuclease H"/>
    <property type="match status" value="1"/>
</dbReference>
<dbReference type="AlphaFoldDB" id="D9SUA9"/>
<dbReference type="KEGG" id="ccb:Clocel_3178"/>
<organism evidence="1 2">
    <name type="scientific">Clostridium cellulovorans (strain ATCC 35296 / DSM 3052 / OCM 3 / 743B)</name>
    <dbReference type="NCBI Taxonomy" id="573061"/>
    <lineage>
        <taxon>Bacteria</taxon>
        <taxon>Bacillati</taxon>
        <taxon>Bacillota</taxon>
        <taxon>Clostridia</taxon>
        <taxon>Eubacteriales</taxon>
        <taxon>Clostridiaceae</taxon>
        <taxon>Clostridium</taxon>
    </lineage>
</organism>
<reference evidence="1 2" key="1">
    <citation type="submission" date="2010-08" db="EMBL/GenBank/DDBJ databases">
        <title>Complete sequence of Clostridium cellulovorans 743B.</title>
        <authorList>
            <consortium name="US DOE Joint Genome Institute"/>
            <person name="Lucas S."/>
            <person name="Copeland A."/>
            <person name="Lapidus A."/>
            <person name="Cheng J.-F."/>
            <person name="Bruce D."/>
            <person name="Goodwin L."/>
            <person name="Pitluck S."/>
            <person name="Chertkov O."/>
            <person name="Detter J.C."/>
            <person name="Han C."/>
            <person name="Tapia R."/>
            <person name="Land M."/>
            <person name="Hauser L."/>
            <person name="Chang Y.-J."/>
            <person name="Jeffries C."/>
            <person name="Kyrpides N."/>
            <person name="Ivanova N."/>
            <person name="Mikhailova N."/>
            <person name="Hemme C.L."/>
            <person name="Woyke T."/>
        </authorList>
    </citation>
    <scope>NUCLEOTIDE SEQUENCE [LARGE SCALE GENOMIC DNA]</scope>
    <source>
        <strain evidence="2">ATCC 35296 / DSM 3052 / OCM 3 / 743B</strain>
    </source>
</reference>
<dbReference type="SUPFAM" id="SSF53098">
    <property type="entry name" value="Ribonuclease H-like"/>
    <property type="match status" value="1"/>
</dbReference>
<sequence length="170" mass="19534">MKIYVDGGVKCGEMYISVYSNSPQFPIKFSRFLGQGHIHEAEEEALYHCTKILSETANELTEDITIYSDQVALVNTINRKNISTKASKTFPKAKEIQNFCEDKNITLQWVPGKRNIAHTLIMEAYEGMFYDETILETSYDNSVYIAALKKELLKKDELIRALLKFCMPLF</sequence>
<evidence type="ECO:0000313" key="1">
    <source>
        <dbReference type="EMBL" id="ADL52864.1"/>
    </source>
</evidence>
<keyword evidence="2" id="KW-1185">Reference proteome</keyword>
<dbReference type="eggNOG" id="ENOG50302CM">
    <property type="taxonomic scope" value="Bacteria"/>
</dbReference>
<proteinExistence type="predicted"/>
<dbReference type="Proteomes" id="UP000002730">
    <property type="component" value="Chromosome"/>
</dbReference>
<dbReference type="HOGENOM" id="CLU_1567987_0_0_9"/>
<dbReference type="EMBL" id="CP002160">
    <property type="protein sequence ID" value="ADL52864.1"/>
    <property type="molecule type" value="Genomic_DNA"/>
</dbReference>
<dbReference type="RefSeq" id="WP_010073248.1">
    <property type="nucleotide sequence ID" value="NC_014393.1"/>
</dbReference>
<dbReference type="InterPro" id="IPR012337">
    <property type="entry name" value="RNaseH-like_sf"/>
</dbReference>
<protein>
    <submittedName>
        <fullName evidence="1">Ribonuclease H</fullName>
    </submittedName>
</protein>